<gene>
    <name evidence="1" type="ORF">GGR16_004124</name>
</gene>
<dbReference type="GO" id="GO:0032259">
    <property type="term" value="P:methylation"/>
    <property type="evidence" value="ECO:0007669"/>
    <property type="project" value="UniProtKB-KW"/>
</dbReference>
<dbReference type="AlphaFoldDB" id="A0A840C9V5"/>
<evidence type="ECO:0000313" key="2">
    <source>
        <dbReference type="Proteomes" id="UP000577362"/>
    </source>
</evidence>
<dbReference type="Proteomes" id="UP000577362">
    <property type="component" value="Unassembled WGS sequence"/>
</dbReference>
<dbReference type="FunFam" id="3.40.50.150:FF:000346">
    <property type="entry name" value="Phospholipid N-methyltransferase"/>
    <property type="match status" value="1"/>
</dbReference>
<evidence type="ECO:0000313" key="1">
    <source>
        <dbReference type="EMBL" id="MBB4019077.1"/>
    </source>
</evidence>
<accession>A0A840C9V5</accession>
<dbReference type="InterPro" id="IPR029063">
    <property type="entry name" value="SAM-dependent_MTases_sf"/>
</dbReference>
<dbReference type="RefSeq" id="WP_183317815.1">
    <property type="nucleotide sequence ID" value="NZ_JACIEN010000006.1"/>
</dbReference>
<reference evidence="1 2" key="1">
    <citation type="submission" date="2020-08" db="EMBL/GenBank/DDBJ databases">
        <title>Genomic Encyclopedia of Type Strains, Phase IV (KMG-IV): sequencing the most valuable type-strain genomes for metagenomic binning, comparative biology and taxonomic classification.</title>
        <authorList>
            <person name="Goeker M."/>
        </authorList>
    </citation>
    <scope>NUCLEOTIDE SEQUENCE [LARGE SCALE GENOMIC DNA]</scope>
    <source>
        <strain evidence="1 2">DSM 103737</strain>
    </source>
</reference>
<keyword evidence="1" id="KW-0489">Methyltransferase</keyword>
<dbReference type="Gene3D" id="3.40.50.150">
    <property type="entry name" value="Vaccinia Virus protein VP39"/>
    <property type="match status" value="1"/>
</dbReference>
<proteinExistence type="predicted"/>
<protein>
    <submittedName>
        <fullName evidence="1">Phospholipid N-methyltransferase</fullName>
    </submittedName>
</protein>
<comment type="caution">
    <text evidence="1">The sequence shown here is derived from an EMBL/GenBank/DDBJ whole genome shotgun (WGS) entry which is preliminary data.</text>
</comment>
<sequence>MSVARPSDLVQFLRAWCADPVHVGAVAPSGPALAELITREIGPGSAPIIELGPGTGAFTEAILARGVDARDLVLVEYGSDFARLLQARFGRARVLWMDAARLAQVELFDGRPAGAVVSGLPLLNLSPRKVMAVLDGAFRHLRPQGAFYQFTYGMRCPVPRTILDRLGLKATLLGRTVRNVPPAAVYRITARPQRRGVQHA</sequence>
<keyword evidence="2" id="KW-1185">Reference proteome</keyword>
<name>A0A840C9V5_9HYPH</name>
<dbReference type="SUPFAM" id="SSF53335">
    <property type="entry name" value="S-adenosyl-L-methionine-dependent methyltransferases"/>
    <property type="match status" value="1"/>
</dbReference>
<keyword evidence="1" id="KW-0808">Transferase</keyword>
<organism evidence="1 2">
    <name type="scientific">Chelatococcus caeni</name>
    <dbReference type="NCBI Taxonomy" id="1348468"/>
    <lineage>
        <taxon>Bacteria</taxon>
        <taxon>Pseudomonadati</taxon>
        <taxon>Pseudomonadota</taxon>
        <taxon>Alphaproteobacteria</taxon>
        <taxon>Hyphomicrobiales</taxon>
        <taxon>Chelatococcaceae</taxon>
        <taxon>Chelatococcus</taxon>
    </lineage>
</organism>
<dbReference type="GO" id="GO:0008168">
    <property type="term" value="F:methyltransferase activity"/>
    <property type="evidence" value="ECO:0007669"/>
    <property type="project" value="UniProtKB-KW"/>
</dbReference>
<dbReference type="EMBL" id="JACIEN010000006">
    <property type="protein sequence ID" value="MBB4019077.1"/>
    <property type="molecule type" value="Genomic_DNA"/>
</dbReference>